<dbReference type="RefSeq" id="XP_041226705.1">
    <property type="nucleotide sequence ID" value="XM_041374064.1"/>
</dbReference>
<reference evidence="1" key="1">
    <citation type="journal article" date="2020" name="New Phytol.">
        <title>Comparative genomics reveals dynamic genome evolution in host specialist ectomycorrhizal fungi.</title>
        <authorList>
            <person name="Lofgren L.A."/>
            <person name="Nguyen N.H."/>
            <person name="Vilgalys R."/>
            <person name="Ruytinx J."/>
            <person name="Liao H.L."/>
            <person name="Branco S."/>
            <person name="Kuo A."/>
            <person name="LaButti K."/>
            <person name="Lipzen A."/>
            <person name="Andreopoulos W."/>
            <person name="Pangilinan J."/>
            <person name="Riley R."/>
            <person name="Hundley H."/>
            <person name="Na H."/>
            <person name="Barry K."/>
            <person name="Grigoriev I.V."/>
            <person name="Stajich J.E."/>
            <person name="Kennedy P.G."/>
        </authorList>
    </citation>
    <scope>NUCLEOTIDE SEQUENCE</scope>
    <source>
        <strain evidence="1">FC203</strain>
    </source>
</reference>
<dbReference type="GeneID" id="64668362"/>
<feature type="non-terminal residue" evidence="1">
    <location>
        <position position="1"/>
    </location>
</feature>
<dbReference type="AlphaFoldDB" id="A0AAD4E9X6"/>
<gene>
    <name evidence="1" type="ORF">F5891DRAFT_936818</name>
</gene>
<accession>A0AAD4E9X6</accession>
<organism evidence="1 2">
    <name type="scientific">Suillus fuscotomentosus</name>
    <dbReference type="NCBI Taxonomy" id="1912939"/>
    <lineage>
        <taxon>Eukaryota</taxon>
        <taxon>Fungi</taxon>
        <taxon>Dikarya</taxon>
        <taxon>Basidiomycota</taxon>
        <taxon>Agaricomycotina</taxon>
        <taxon>Agaricomycetes</taxon>
        <taxon>Agaricomycetidae</taxon>
        <taxon>Boletales</taxon>
        <taxon>Suillineae</taxon>
        <taxon>Suillaceae</taxon>
        <taxon>Suillus</taxon>
    </lineage>
</organism>
<dbReference type="EMBL" id="JABBWK010000023">
    <property type="protein sequence ID" value="KAG1901129.1"/>
    <property type="molecule type" value="Genomic_DNA"/>
</dbReference>
<evidence type="ECO:0000313" key="2">
    <source>
        <dbReference type="Proteomes" id="UP001195769"/>
    </source>
</evidence>
<name>A0AAD4E9X6_9AGAM</name>
<keyword evidence="2" id="KW-1185">Reference proteome</keyword>
<dbReference type="Proteomes" id="UP001195769">
    <property type="component" value="Unassembled WGS sequence"/>
</dbReference>
<comment type="caution">
    <text evidence="1">The sequence shown here is derived from an EMBL/GenBank/DDBJ whole genome shotgun (WGS) entry which is preliminary data.</text>
</comment>
<sequence>QCKQCGVRFLDDTLGKKEMEDHLYMHFRQNCKANQSLGHGHSRSWFVDLDVQFPFLLDPKHTNRLSAQPTANKAALAVDAAQHDAELPTLFVVVPSGDKAKPL</sequence>
<feature type="non-terminal residue" evidence="1">
    <location>
        <position position="103"/>
    </location>
</feature>
<protein>
    <submittedName>
        <fullName evidence="1">Uncharacterized protein</fullName>
    </submittedName>
</protein>
<proteinExistence type="predicted"/>
<evidence type="ECO:0000313" key="1">
    <source>
        <dbReference type="EMBL" id="KAG1901129.1"/>
    </source>
</evidence>